<name>A0A5N5EJX1_9ACTN</name>
<accession>A0A5N5EJX1</accession>
<reference evidence="1 2" key="1">
    <citation type="submission" date="2019-09" db="EMBL/GenBank/DDBJ databases">
        <authorList>
            <person name="Liu P."/>
        </authorList>
    </citation>
    <scope>NUCLEOTIDE SEQUENCE [LARGE SCALE GENOMIC DNA]</scope>
    <source>
        <strain evidence="1 2">TRM68085</strain>
    </source>
</reference>
<proteinExistence type="predicted"/>
<sequence length="108" mass="10970">MRLHGHPAPVCSCGGRGPLVGEPTGAVALGLALVGGDAHVPPLLVLFQPPGPGSTPERACRFKTSSFTSYDAIVDTLTGAGTMTGAQVQDLITVALGLRADLWPGRVP</sequence>
<dbReference type="Proteomes" id="UP000326907">
    <property type="component" value="Unassembled WGS sequence"/>
</dbReference>
<keyword evidence="2" id="KW-1185">Reference proteome</keyword>
<evidence type="ECO:0000313" key="2">
    <source>
        <dbReference type="Proteomes" id="UP000326907"/>
    </source>
</evidence>
<gene>
    <name evidence="1" type="ORF">F5983_29950</name>
</gene>
<protein>
    <submittedName>
        <fullName evidence="1">Uncharacterized protein</fullName>
    </submittedName>
</protein>
<dbReference type="AlphaFoldDB" id="A0A5N5EJX1"/>
<comment type="caution">
    <text evidence="1">The sequence shown here is derived from an EMBL/GenBank/DDBJ whole genome shotgun (WGS) entry which is preliminary data.</text>
</comment>
<dbReference type="RefSeq" id="WP_151513063.1">
    <property type="nucleotide sequence ID" value="NZ_VYUA01000039.1"/>
</dbReference>
<dbReference type="EMBL" id="VYUA01000039">
    <property type="protein sequence ID" value="KAB2588902.1"/>
    <property type="molecule type" value="Genomic_DNA"/>
</dbReference>
<organism evidence="1 2">
    <name type="scientific">Streptomyces arboris</name>
    <dbReference type="NCBI Taxonomy" id="2600619"/>
    <lineage>
        <taxon>Bacteria</taxon>
        <taxon>Bacillati</taxon>
        <taxon>Actinomycetota</taxon>
        <taxon>Actinomycetes</taxon>
        <taxon>Kitasatosporales</taxon>
        <taxon>Streptomycetaceae</taxon>
        <taxon>Streptomyces</taxon>
    </lineage>
</organism>
<evidence type="ECO:0000313" key="1">
    <source>
        <dbReference type="EMBL" id="KAB2588902.1"/>
    </source>
</evidence>